<proteinExistence type="predicted"/>
<dbReference type="Proteomes" id="UP000595814">
    <property type="component" value="Chromosome"/>
</dbReference>
<keyword evidence="2" id="KW-1185">Reference proteome</keyword>
<keyword evidence="1" id="KW-0689">Ribosomal protein</keyword>
<sequence>MAKKVQAIVKLQIPAGKATPAPPVGTALGPHGVNIMQFTKEFNAKTADQAGMIIPVVLTVYQDRSFTFITKTPPVPVLIKKELNLDKASGEPNKTKVGKLTKDQVKKIAEIKMPDLNAASVESAMEMVAGTARSMGITVEE</sequence>
<keyword evidence="1" id="KW-0687">Ribonucleoprotein</keyword>
<evidence type="ECO:0000313" key="2">
    <source>
        <dbReference type="Proteomes" id="UP000595814"/>
    </source>
</evidence>
<reference evidence="1 2" key="1">
    <citation type="journal article" date="2022" name="Int. J. Syst. Evol. Microbiol.">
        <title>Miniphocaeibacter halophilus sp. nov., an ammonium-tolerant acetate-producing bacterium isolated from a biogas system.</title>
        <authorList>
            <person name="Schnurer A."/>
            <person name="Singh A."/>
            <person name="Bi S."/>
            <person name="Qiao W."/>
            <person name="Westerholm M."/>
        </authorList>
    </citation>
    <scope>NUCLEOTIDE SEQUENCE [LARGE SCALE GENOMIC DNA]</scope>
    <source>
        <strain evidence="1 2">AMB_01</strain>
    </source>
</reference>
<protein>
    <submittedName>
        <fullName evidence="1">50S ribosomal protein L11</fullName>
    </submittedName>
</protein>
<dbReference type="EMBL" id="CP066744">
    <property type="protein sequence ID" value="QQK07324.1"/>
    <property type="molecule type" value="Genomic_DNA"/>
</dbReference>
<organism evidence="1 2">
    <name type="scientific">Miniphocaeibacter halophilus</name>
    <dbReference type="NCBI Taxonomy" id="2931922"/>
    <lineage>
        <taxon>Bacteria</taxon>
        <taxon>Bacillati</taxon>
        <taxon>Bacillota</taxon>
        <taxon>Tissierellia</taxon>
        <taxon>Tissierellales</taxon>
        <taxon>Peptoniphilaceae</taxon>
        <taxon>Miniphocaeibacter</taxon>
    </lineage>
</organism>
<evidence type="ECO:0000313" key="1">
    <source>
        <dbReference type="EMBL" id="QQK07324.1"/>
    </source>
</evidence>
<name>A0AC61MSA8_9FIRM</name>
<gene>
    <name evidence="1" type="primary">rplK</name>
    <name evidence="1" type="ORF">JFY71_08355</name>
</gene>
<accession>A0AC61MSA8</accession>